<evidence type="ECO:0000256" key="2">
    <source>
        <dbReference type="ARBA" id="ARBA00001946"/>
    </source>
</evidence>
<keyword evidence="7 12" id="KW-0808">Transferase</keyword>
<dbReference type="EMBL" id="CP017675">
    <property type="protein sequence ID" value="APB33341.1"/>
    <property type="molecule type" value="Genomic_DNA"/>
</dbReference>
<evidence type="ECO:0000256" key="6">
    <source>
        <dbReference type="ARBA" id="ARBA00016919"/>
    </source>
</evidence>
<evidence type="ECO:0000256" key="5">
    <source>
        <dbReference type="ARBA" id="ARBA00012458"/>
    </source>
</evidence>
<dbReference type="PROSITE" id="PS00792">
    <property type="entry name" value="DHPS_1"/>
    <property type="match status" value="1"/>
</dbReference>
<dbReference type="CDD" id="cd00739">
    <property type="entry name" value="DHPS"/>
    <property type="match status" value="1"/>
</dbReference>
<dbReference type="EC" id="2.5.1.15" evidence="5 12"/>
<comment type="catalytic activity">
    <reaction evidence="1">
        <text>(7,8-dihydropterin-6-yl)methyl diphosphate + 4-aminobenzoate = 7,8-dihydropteroate + diphosphate</text>
        <dbReference type="Rhea" id="RHEA:19949"/>
        <dbReference type="ChEBI" id="CHEBI:17836"/>
        <dbReference type="ChEBI" id="CHEBI:17839"/>
        <dbReference type="ChEBI" id="CHEBI:33019"/>
        <dbReference type="ChEBI" id="CHEBI:72950"/>
        <dbReference type="EC" id="2.5.1.15"/>
    </reaction>
</comment>
<evidence type="ECO:0000256" key="11">
    <source>
        <dbReference type="ARBA" id="ARBA00030193"/>
    </source>
</evidence>
<dbReference type="FunFam" id="3.20.20.20:FF:000006">
    <property type="entry name" value="Dihydropteroate synthase"/>
    <property type="match status" value="1"/>
</dbReference>
<protein>
    <recommendedName>
        <fullName evidence="6 12">Dihydropteroate synthase</fullName>
        <shortName evidence="12">DHPS</shortName>
        <ecNumber evidence="5 12">2.5.1.15</ecNumber>
    </recommendedName>
    <alternativeName>
        <fullName evidence="11 12">Dihydropteroate pyrophosphorylase</fullName>
    </alternativeName>
</protein>
<dbReference type="GO" id="GO:0004156">
    <property type="term" value="F:dihydropteroate synthase activity"/>
    <property type="evidence" value="ECO:0007669"/>
    <property type="project" value="UniProtKB-EC"/>
</dbReference>
<dbReference type="UniPathway" id="UPA00077">
    <property type="reaction ID" value="UER00156"/>
</dbReference>
<accession>A0A1J0ABP4</accession>
<dbReference type="PROSITE" id="PS00793">
    <property type="entry name" value="DHPS_2"/>
    <property type="match status" value="1"/>
</dbReference>
<dbReference type="InterPro" id="IPR006390">
    <property type="entry name" value="DHP_synth_dom"/>
</dbReference>
<keyword evidence="15" id="KW-1185">Reference proteome</keyword>
<dbReference type="GO" id="GO:0046656">
    <property type="term" value="P:folic acid biosynthetic process"/>
    <property type="evidence" value="ECO:0007669"/>
    <property type="project" value="UniProtKB-KW"/>
</dbReference>
<dbReference type="AlphaFoldDB" id="A0A1J0ABP4"/>
<name>A0A1J0ABP4_9CYAN</name>
<reference evidence="14 15" key="1">
    <citation type="submission" date="2016-10" db="EMBL/GenBank/DDBJ databases">
        <title>Description of Gloeomargarita lithophora gen. nov., sp. nov., a thylakoid-bearing basal-branching cyanobacterium with intracellular carbonates, and proposal for Gloeomargaritales ord. nov.</title>
        <authorList>
            <person name="Moreira D."/>
            <person name="Tavera R."/>
            <person name="Benzerara K."/>
            <person name="Skouri-Panet F."/>
            <person name="Couradeau E."/>
            <person name="Gerard E."/>
            <person name="Loussert C."/>
            <person name="Novelo E."/>
            <person name="Zivanovic Y."/>
            <person name="Lopez-Garcia P."/>
        </authorList>
    </citation>
    <scope>NUCLEOTIDE SEQUENCE [LARGE SCALE GENOMIC DNA]</scope>
    <source>
        <strain evidence="14 15">D10</strain>
    </source>
</reference>
<dbReference type="PANTHER" id="PTHR20941:SF1">
    <property type="entry name" value="FOLIC ACID SYNTHESIS PROTEIN FOL1"/>
    <property type="match status" value="1"/>
</dbReference>
<evidence type="ECO:0000313" key="15">
    <source>
        <dbReference type="Proteomes" id="UP000180235"/>
    </source>
</evidence>
<dbReference type="GO" id="GO:0005829">
    <property type="term" value="C:cytosol"/>
    <property type="evidence" value="ECO:0007669"/>
    <property type="project" value="TreeGrafter"/>
</dbReference>
<dbReference type="GO" id="GO:0046872">
    <property type="term" value="F:metal ion binding"/>
    <property type="evidence" value="ECO:0007669"/>
    <property type="project" value="UniProtKB-KW"/>
</dbReference>
<keyword evidence="8 12" id="KW-0479">Metal-binding</keyword>
<dbReference type="InterPro" id="IPR045031">
    <property type="entry name" value="DHP_synth-like"/>
</dbReference>
<dbReference type="SUPFAM" id="SSF51717">
    <property type="entry name" value="Dihydropteroate synthetase-like"/>
    <property type="match status" value="1"/>
</dbReference>
<dbReference type="Gene3D" id="3.20.20.20">
    <property type="entry name" value="Dihydropteroate synthase-like"/>
    <property type="match status" value="1"/>
</dbReference>
<comment type="cofactor">
    <cofactor evidence="2 12">
        <name>Mg(2+)</name>
        <dbReference type="ChEBI" id="CHEBI:18420"/>
    </cofactor>
</comment>
<evidence type="ECO:0000259" key="13">
    <source>
        <dbReference type="PROSITE" id="PS50972"/>
    </source>
</evidence>
<evidence type="ECO:0000313" key="14">
    <source>
        <dbReference type="EMBL" id="APB33341.1"/>
    </source>
</evidence>
<dbReference type="PROSITE" id="PS50972">
    <property type="entry name" value="PTERIN_BINDING"/>
    <property type="match status" value="1"/>
</dbReference>
<keyword evidence="9 12" id="KW-0460">Magnesium</keyword>
<evidence type="ECO:0000256" key="9">
    <source>
        <dbReference type="ARBA" id="ARBA00022842"/>
    </source>
</evidence>
<dbReference type="Proteomes" id="UP000180235">
    <property type="component" value="Chromosome"/>
</dbReference>
<comment type="pathway">
    <text evidence="3 12">Cofactor biosynthesis; tetrahydrofolate biosynthesis; 7,8-dihydrofolate from 2-amino-4-hydroxy-6-hydroxymethyl-7,8-dihydropteridine diphosphate and 4-aminobenzoate: step 1/2.</text>
</comment>
<evidence type="ECO:0000256" key="7">
    <source>
        <dbReference type="ARBA" id="ARBA00022679"/>
    </source>
</evidence>
<dbReference type="Pfam" id="PF00809">
    <property type="entry name" value="Pterin_bind"/>
    <property type="match status" value="1"/>
</dbReference>
<dbReference type="STRING" id="1188229.GlitD10_1021"/>
<sequence>MLTWGKRTYLMGIVNVTPDSFSDGGQYFDLDSAVHQGKKLVAEGADILDIGGQSTRPGAVIISLEEELRRVIPVVQALAPEITMPISVDTTRSLVAAQAITAGATWVNDVSGGTDDPELLHVVARSGATLVLMHRRGTSETMQNLTNYQDLMGEIWAFLAQQRDKAQQLGIEKIILDPGVGFAKNTEQNLTLLRELAHFQNLNCPILVGPSRKSFIGQILNQPDPQNRVWGTAAACCAAIAQGADILRVHDVAEIKQVIQVADALWRGHGVAS</sequence>
<evidence type="ECO:0000256" key="1">
    <source>
        <dbReference type="ARBA" id="ARBA00000012"/>
    </source>
</evidence>
<dbReference type="InterPro" id="IPR011005">
    <property type="entry name" value="Dihydropteroate_synth-like_sf"/>
</dbReference>
<evidence type="ECO:0000256" key="10">
    <source>
        <dbReference type="ARBA" id="ARBA00022909"/>
    </source>
</evidence>
<feature type="domain" description="Pterin-binding" evidence="13">
    <location>
        <begin position="8"/>
        <end position="260"/>
    </location>
</feature>
<evidence type="ECO:0000256" key="4">
    <source>
        <dbReference type="ARBA" id="ARBA00009503"/>
    </source>
</evidence>
<evidence type="ECO:0000256" key="8">
    <source>
        <dbReference type="ARBA" id="ARBA00022723"/>
    </source>
</evidence>
<dbReference type="NCBIfam" id="TIGR01496">
    <property type="entry name" value="DHPS"/>
    <property type="match status" value="1"/>
</dbReference>
<dbReference type="InterPro" id="IPR000489">
    <property type="entry name" value="Pterin-binding_dom"/>
</dbReference>
<comment type="similarity">
    <text evidence="4 12">Belongs to the DHPS family.</text>
</comment>
<evidence type="ECO:0000256" key="3">
    <source>
        <dbReference type="ARBA" id="ARBA00004763"/>
    </source>
</evidence>
<organism evidence="14 15">
    <name type="scientific">Gloeomargarita lithophora Alchichica-D10</name>
    <dbReference type="NCBI Taxonomy" id="1188229"/>
    <lineage>
        <taxon>Bacteria</taxon>
        <taxon>Bacillati</taxon>
        <taxon>Cyanobacteriota</taxon>
        <taxon>Cyanophyceae</taxon>
        <taxon>Gloeomargaritales</taxon>
        <taxon>Gloeomargaritaceae</taxon>
        <taxon>Gloeomargarita</taxon>
    </lineage>
</organism>
<evidence type="ECO:0000256" key="12">
    <source>
        <dbReference type="RuleBase" id="RU361205"/>
    </source>
</evidence>
<dbReference type="KEGG" id="glt:GlitD10_1021"/>
<comment type="function">
    <text evidence="12">Catalyzes the condensation of para-aminobenzoate (pABA) with 6-hydroxymethyl-7,8-dihydropterin diphosphate (DHPt-PP) to form 7,8-dihydropteroate (H2Pte), the immediate precursor of folate derivatives.</text>
</comment>
<dbReference type="GO" id="GO:0046654">
    <property type="term" value="P:tetrahydrofolate biosynthetic process"/>
    <property type="evidence" value="ECO:0007669"/>
    <property type="project" value="UniProtKB-UniPathway"/>
</dbReference>
<proteinExistence type="inferred from homology"/>
<gene>
    <name evidence="14" type="primary">folP</name>
    <name evidence="14" type="ORF">GlitD10_1021</name>
</gene>
<dbReference type="PANTHER" id="PTHR20941">
    <property type="entry name" value="FOLATE SYNTHESIS PROTEINS"/>
    <property type="match status" value="1"/>
</dbReference>
<keyword evidence="10 12" id="KW-0289">Folate biosynthesis</keyword>